<proteinExistence type="predicted"/>
<dbReference type="InterPro" id="IPR011250">
    <property type="entry name" value="OMP/PagP_B-barrel"/>
</dbReference>
<dbReference type="InterPro" id="IPR025665">
    <property type="entry name" value="Beta-barrel_OMP_2"/>
</dbReference>
<organism evidence="2 3">
    <name type="scientific">Flavobacterium aquaticum</name>
    <dbReference type="NCBI Taxonomy" id="1236486"/>
    <lineage>
        <taxon>Bacteria</taxon>
        <taxon>Pseudomonadati</taxon>
        <taxon>Bacteroidota</taxon>
        <taxon>Flavobacteriia</taxon>
        <taxon>Flavobacteriales</taxon>
        <taxon>Flavobacteriaceae</taxon>
        <taxon>Flavobacterium</taxon>
    </lineage>
</organism>
<dbReference type="OrthoDB" id="947434at2"/>
<reference evidence="2 3" key="1">
    <citation type="submission" date="2018-06" db="EMBL/GenBank/DDBJ databases">
        <title>Genomic Encyclopedia of Type Strains, Phase III (KMG-III): the genomes of soil and plant-associated and newly described type strains.</title>
        <authorList>
            <person name="Whitman W."/>
        </authorList>
    </citation>
    <scope>NUCLEOTIDE SEQUENCE [LARGE SCALE GENOMIC DNA]</scope>
    <source>
        <strain evidence="2 3">CGMCC 1.12398</strain>
    </source>
</reference>
<comment type="caution">
    <text evidence="2">The sequence shown here is derived from an EMBL/GenBank/DDBJ whole genome shotgun (WGS) entry which is preliminary data.</text>
</comment>
<dbReference type="AlphaFoldDB" id="A0A327YH19"/>
<accession>A0A327YH19</accession>
<keyword evidence="3" id="KW-1185">Reference proteome</keyword>
<gene>
    <name evidence="2" type="ORF">B0I03_10962</name>
</gene>
<dbReference type="Pfam" id="PF13568">
    <property type="entry name" value="OMP_b-brl_2"/>
    <property type="match status" value="1"/>
</dbReference>
<protein>
    <submittedName>
        <fullName evidence="2">Outer membrane protein with beta-barrel domain</fullName>
    </submittedName>
</protein>
<dbReference type="Proteomes" id="UP000249620">
    <property type="component" value="Unassembled WGS sequence"/>
</dbReference>
<evidence type="ECO:0000259" key="1">
    <source>
        <dbReference type="Pfam" id="PF13568"/>
    </source>
</evidence>
<evidence type="ECO:0000313" key="3">
    <source>
        <dbReference type="Proteomes" id="UP000249620"/>
    </source>
</evidence>
<dbReference type="EMBL" id="QLMI01000009">
    <property type="protein sequence ID" value="RAK19801.1"/>
    <property type="molecule type" value="Genomic_DNA"/>
</dbReference>
<dbReference type="RefSeq" id="WP_111567780.1">
    <property type="nucleotide sequence ID" value="NZ_QLMI01000009.1"/>
</dbReference>
<feature type="domain" description="Outer membrane protein beta-barrel" evidence="1">
    <location>
        <begin position="19"/>
        <end position="164"/>
    </location>
</feature>
<evidence type="ECO:0000313" key="2">
    <source>
        <dbReference type="EMBL" id="RAK19801.1"/>
    </source>
</evidence>
<name>A0A327YH19_9FLAO</name>
<sequence length="184" mass="19863">MKRTIVTLILLVLGTGFSQAQMLKFGVKGGVNFANYTGGDVSGVDFKTITSYHAGAVMELKVFENFAIQPELLYSTQGAELEGLGEQVKNELGYLSLPVLAKFYLTSNKLSLELGPQASVLVSERNEVDSNDTNTFDFGLAGGLSYKITNGLFVSGRYVAGLTEAKKDADVKNSVIQFSVGYMF</sequence>
<dbReference type="SUPFAM" id="SSF56925">
    <property type="entry name" value="OMPA-like"/>
    <property type="match status" value="1"/>
</dbReference>